<proteinExistence type="predicted"/>
<evidence type="ECO:0000256" key="1">
    <source>
        <dbReference type="SAM" id="MobiDB-lite"/>
    </source>
</evidence>
<dbReference type="InterPro" id="IPR005174">
    <property type="entry name" value="KIB1-4_b-propeller"/>
</dbReference>
<feature type="domain" description="KIB1-4 beta-propeller" evidence="2">
    <location>
        <begin position="43"/>
        <end position="335"/>
    </location>
</feature>
<dbReference type="Pfam" id="PF03478">
    <property type="entry name" value="Beta-prop_KIB1-4"/>
    <property type="match status" value="1"/>
</dbReference>
<sequence length="386" mass="42154">MTSTSRTASAAGNFRDWSGMPEDLLLTAMAAMQVPDLVHSGAVYHVPLPPPPVAASPAMPAAAIGVVGSAHGWLFTTDRAANPYLLNPLTGARAALPPITTLERVKGRRFVFSPRDGGGRGVAYDVDFGWPGAPDVHQVMARRARQRMYRRVALSASLPRQPPPAAVSSCSCTCRTSSSPSPGRATSAGPRSSDVGFRGEALVHSLDLAGPSSPVSTTLMYTTPPRPCRCNPHIKMTMGRYLSATPHGDLLVAERRWRKSQMTLAGEEERIYDVSTTEIHLLRLDLRRYEQVNLAGGVEDDLALFLGHAAAACLRVEHYPMFRGNCAYLTDDRDQAHPPYKRLDLDVWEFGSNGGGRLTKLRDTWPLHHRWQDNSPAPIWFTPSLD</sequence>
<gene>
    <name evidence="3" type="ORF">E2562_014309</name>
</gene>
<dbReference type="EMBL" id="SPHZ02000010">
    <property type="protein sequence ID" value="KAF0895690.1"/>
    <property type="molecule type" value="Genomic_DNA"/>
</dbReference>
<protein>
    <recommendedName>
        <fullName evidence="2">KIB1-4 beta-propeller domain-containing protein</fullName>
    </recommendedName>
</protein>
<evidence type="ECO:0000313" key="3">
    <source>
        <dbReference type="EMBL" id="KAF0895690.1"/>
    </source>
</evidence>
<keyword evidence="4" id="KW-1185">Reference proteome</keyword>
<accession>A0A6G1C682</accession>
<dbReference type="AlphaFoldDB" id="A0A6G1C682"/>
<organism evidence="3 4">
    <name type="scientific">Oryza meyeriana var. granulata</name>
    <dbReference type="NCBI Taxonomy" id="110450"/>
    <lineage>
        <taxon>Eukaryota</taxon>
        <taxon>Viridiplantae</taxon>
        <taxon>Streptophyta</taxon>
        <taxon>Embryophyta</taxon>
        <taxon>Tracheophyta</taxon>
        <taxon>Spermatophyta</taxon>
        <taxon>Magnoliopsida</taxon>
        <taxon>Liliopsida</taxon>
        <taxon>Poales</taxon>
        <taxon>Poaceae</taxon>
        <taxon>BOP clade</taxon>
        <taxon>Oryzoideae</taxon>
        <taxon>Oryzeae</taxon>
        <taxon>Oryzinae</taxon>
        <taxon>Oryza</taxon>
        <taxon>Oryza meyeriana</taxon>
    </lineage>
</organism>
<reference evidence="3 4" key="1">
    <citation type="submission" date="2019-11" db="EMBL/GenBank/DDBJ databases">
        <title>Whole genome sequence of Oryza granulata.</title>
        <authorList>
            <person name="Li W."/>
        </authorList>
    </citation>
    <scope>NUCLEOTIDE SEQUENCE [LARGE SCALE GENOMIC DNA]</scope>
    <source>
        <strain evidence="4">cv. Menghai</strain>
        <tissue evidence="3">Leaf</tissue>
    </source>
</reference>
<dbReference type="OrthoDB" id="600964at2759"/>
<evidence type="ECO:0000259" key="2">
    <source>
        <dbReference type="Pfam" id="PF03478"/>
    </source>
</evidence>
<comment type="caution">
    <text evidence="3">The sequence shown here is derived from an EMBL/GenBank/DDBJ whole genome shotgun (WGS) entry which is preliminary data.</text>
</comment>
<name>A0A6G1C682_9ORYZ</name>
<feature type="compositionally biased region" description="Low complexity" evidence="1">
    <location>
        <begin position="168"/>
        <end position="182"/>
    </location>
</feature>
<dbReference type="PANTHER" id="PTHR44586:SF17">
    <property type="entry name" value="DUF295 DOMAIN-CONTAINING PROTEIN"/>
    <property type="match status" value="1"/>
</dbReference>
<dbReference type="PANTHER" id="PTHR44586">
    <property type="entry name" value="F-BOX DOMAIN CONTAINING PROTEIN, EXPRESSED"/>
    <property type="match status" value="1"/>
</dbReference>
<dbReference type="Proteomes" id="UP000479710">
    <property type="component" value="Unassembled WGS sequence"/>
</dbReference>
<feature type="region of interest" description="Disordered" evidence="1">
    <location>
        <begin position="159"/>
        <end position="194"/>
    </location>
</feature>
<evidence type="ECO:0000313" key="4">
    <source>
        <dbReference type="Proteomes" id="UP000479710"/>
    </source>
</evidence>